<dbReference type="SUPFAM" id="SSF51735">
    <property type="entry name" value="NAD(P)-binding Rossmann-fold domains"/>
    <property type="match status" value="1"/>
</dbReference>
<organism evidence="2 3">
    <name type="scientific">Acidocella aquatica</name>
    <dbReference type="NCBI Taxonomy" id="1922313"/>
    <lineage>
        <taxon>Bacteria</taxon>
        <taxon>Pseudomonadati</taxon>
        <taxon>Pseudomonadota</taxon>
        <taxon>Alphaproteobacteria</taxon>
        <taxon>Acetobacterales</taxon>
        <taxon>Acidocellaceae</taxon>
        <taxon>Acidocella</taxon>
    </lineage>
</organism>
<dbReference type="Proteomes" id="UP001156641">
    <property type="component" value="Unassembled WGS sequence"/>
</dbReference>
<dbReference type="InterPro" id="IPR002347">
    <property type="entry name" value="SDR_fam"/>
</dbReference>
<dbReference type="PRINTS" id="PR00081">
    <property type="entry name" value="GDHRDH"/>
</dbReference>
<comment type="caution">
    <text evidence="2">The sequence shown here is derived from an EMBL/GenBank/DDBJ whole genome shotgun (WGS) entry which is preliminary data.</text>
</comment>
<dbReference type="Gene3D" id="3.40.50.720">
    <property type="entry name" value="NAD(P)-binding Rossmann-like Domain"/>
    <property type="match status" value="1"/>
</dbReference>
<dbReference type="Pfam" id="PF13561">
    <property type="entry name" value="adh_short_C2"/>
    <property type="match status" value="1"/>
</dbReference>
<dbReference type="InterPro" id="IPR020904">
    <property type="entry name" value="Sc_DH/Rdtase_CS"/>
</dbReference>
<dbReference type="PANTHER" id="PTHR42879:SF2">
    <property type="entry name" value="3-OXOACYL-[ACYL-CARRIER-PROTEIN] REDUCTASE FABG"/>
    <property type="match status" value="1"/>
</dbReference>
<gene>
    <name evidence="2" type="ORF">GCM10010909_29420</name>
</gene>
<sequence length="267" mass="27739">MTESGLFDLKGRVAMVTGAGQGVGRGIALTLAAYGAGGIVVNDFHADRAAAVVAEIETLGVRATAMVADVGNLAQVRAAVEAAEAALGPIEILVNNAGNGGPEGFPPEMPLFWETDPARWYRFLHVNLFGVMNCCHTVLPGMVARCYGRVVTITSDAARSLEPRQADYAAAKAGAAGFMRGLAGDAARFGVTANCIAIATIRPVMPPAELEAFLASDRTKAQLARYPIRRFGLPEDIAGTALLLCSDAAAWITGQTYPVNGGYSAAL</sequence>
<reference evidence="3" key="1">
    <citation type="journal article" date="2019" name="Int. J. Syst. Evol. Microbiol.">
        <title>The Global Catalogue of Microorganisms (GCM) 10K type strain sequencing project: providing services to taxonomists for standard genome sequencing and annotation.</title>
        <authorList>
            <consortium name="The Broad Institute Genomics Platform"/>
            <consortium name="The Broad Institute Genome Sequencing Center for Infectious Disease"/>
            <person name="Wu L."/>
            <person name="Ma J."/>
        </authorList>
    </citation>
    <scope>NUCLEOTIDE SEQUENCE [LARGE SCALE GENOMIC DNA]</scope>
    <source>
        <strain evidence="3">NBRC 112502</strain>
    </source>
</reference>
<accession>A0ABQ6A8M9</accession>
<evidence type="ECO:0000256" key="1">
    <source>
        <dbReference type="ARBA" id="ARBA00006484"/>
    </source>
</evidence>
<protein>
    <submittedName>
        <fullName evidence="2">Glucose 1-dehydrogenase</fullName>
    </submittedName>
</protein>
<evidence type="ECO:0000313" key="3">
    <source>
        <dbReference type="Proteomes" id="UP001156641"/>
    </source>
</evidence>
<keyword evidence="3" id="KW-1185">Reference proteome</keyword>
<dbReference type="EMBL" id="BSOS01000086">
    <property type="protein sequence ID" value="GLR68261.1"/>
    <property type="molecule type" value="Genomic_DNA"/>
</dbReference>
<dbReference type="PRINTS" id="PR00080">
    <property type="entry name" value="SDRFAMILY"/>
</dbReference>
<proteinExistence type="inferred from homology"/>
<comment type="similarity">
    <text evidence="1">Belongs to the short-chain dehydrogenases/reductases (SDR) family.</text>
</comment>
<dbReference type="PANTHER" id="PTHR42879">
    <property type="entry name" value="3-OXOACYL-(ACYL-CARRIER-PROTEIN) REDUCTASE"/>
    <property type="match status" value="1"/>
</dbReference>
<name>A0ABQ6A8M9_9PROT</name>
<dbReference type="InterPro" id="IPR036291">
    <property type="entry name" value="NAD(P)-bd_dom_sf"/>
</dbReference>
<dbReference type="InterPro" id="IPR050259">
    <property type="entry name" value="SDR"/>
</dbReference>
<evidence type="ECO:0000313" key="2">
    <source>
        <dbReference type="EMBL" id="GLR68261.1"/>
    </source>
</evidence>
<dbReference type="PROSITE" id="PS00061">
    <property type="entry name" value="ADH_SHORT"/>
    <property type="match status" value="1"/>
</dbReference>
<dbReference type="RefSeq" id="WP_284259105.1">
    <property type="nucleotide sequence ID" value="NZ_BSOS01000086.1"/>
</dbReference>